<evidence type="ECO:0000313" key="3">
    <source>
        <dbReference type="Proteomes" id="UP001632038"/>
    </source>
</evidence>
<evidence type="ECO:0000256" key="1">
    <source>
        <dbReference type="SAM" id="Phobius"/>
    </source>
</evidence>
<feature type="transmembrane region" description="Helical" evidence="1">
    <location>
        <begin position="352"/>
        <end position="374"/>
    </location>
</feature>
<proteinExistence type="predicted"/>
<name>A0ABD3E818_9LAMI</name>
<dbReference type="PANTHER" id="PTHR47380:SF4">
    <property type="entry name" value="OS02G0533000 PROTEIN"/>
    <property type="match status" value="1"/>
</dbReference>
<protein>
    <submittedName>
        <fullName evidence="2">Uncharacterized protein</fullName>
    </submittedName>
</protein>
<feature type="transmembrane region" description="Helical" evidence="1">
    <location>
        <begin position="140"/>
        <end position="159"/>
    </location>
</feature>
<keyword evidence="1" id="KW-1133">Transmembrane helix</keyword>
<dbReference type="EMBL" id="JAVIJP010000007">
    <property type="protein sequence ID" value="KAL3650586.1"/>
    <property type="molecule type" value="Genomic_DNA"/>
</dbReference>
<dbReference type="InterPro" id="IPR044200">
    <property type="entry name" value="At5g03900-like"/>
</dbReference>
<keyword evidence="1" id="KW-0812">Transmembrane</keyword>
<dbReference type="Proteomes" id="UP001632038">
    <property type="component" value="Unassembled WGS sequence"/>
</dbReference>
<gene>
    <name evidence="2" type="ORF">CASFOL_006989</name>
</gene>
<sequence length="449" mass="51264">MAAANSFYGGTPRCQCLILPNKLYSRSSSSSKLLSSTIIHPQPTVRACGRADNNKLLRKRPIDAIDFSGRRATIRDFANKDNFKLNQSLQDLAADTNDRLQVWDGCFFHKNLALKLFSITIQTLFQKGKVAVLYFMRVSFWMSFAVSNLVGMMIAIWVAKILRFVGSPRVKNVMANVENVSRYLCSEELIDWVYSYVFGDGDPNQGIENRRWKMIGLYIALNGSVVTAEEIAPYLDPETTGKKNDESYMLPVLHQFDGQPKADDEGNILYHFPSVHCTPLPRTSREKEYAGRWVDRDIKVDKYLEEHQWVFSKFDGDKLGFIAGLLHYNLLCVVLSGLVLRVKLGWGSYFSQYHYLPLLLPMHAIYVVSFLVISSFRWSSIGIRNAEIVKRNEARKERAKSLESPDLFLMQKLLSARTMARRHLLEMRTVSGGPTDHLNDTVKIQKIQV</sequence>
<reference evidence="3" key="1">
    <citation type="journal article" date="2024" name="IScience">
        <title>Strigolactones Initiate the Formation of Haustorium-like Structures in Castilleja.</title>
        <authorList>
            <person name="Buerger M."/>
            <person name="Peterson D."/>
            <person name="Chory J."/>
        </authorList>
    </citation>
    <scope>NUCLEOTIDE SEQUENCE [LARGE SCALE GENOMIC DNA]</scope>
</reference>
<dbReference type="AlphaFoldDB" id="A0ABD3E818"/>
<dbReference type="PANTHER" id="PTHR47380">
    <property type="entry name" value="OS02G0533000 PROTEIN"/>
    <property type="match status" value="1"/>
</dbReference>
<keyword evidence="1" id="KW-0472">Membrane</keyword>
<organism evidence="2 3">
    <name type="scientific">Castilleja foliolosa</name>
    <dbReference type="NCBI Taxonomy" id="1961234"/>
    <lineage>
        <taxon>Eukaryota</taxon>
        <taxon>Viridiplantae</taxon>
        <taxon>Streptophyta</taxon>
        <taxon>Embryophyta</taxon>
        <taxon>Tracheophyta</taxon>
        <taxon>Spermatophyta</taxon>
        <taxon>Magnoliopsida</taxon>
        <taxon>eudicotyledons</taxon>
        <taxon>Gunneridae</taxon>
        <taxon>Pentapetalae</taxon>
        <taxon>asterids</taxon>
        <taxon>lamiids</taxon>
        <taxon>Lamiales</taxon>
        <taxon>Orobanchaceae</taxon>
        <taxon>Pedicularideae</taxon>
        <taxon>Castillejinae</taxon>
        <taxon>Castilleja</taxon>
    </lineage>
</organism>
<comment type="caution">
    <text evidence="2">The sequence shown here is derived from an EMBL/GenBank/DDBJ whole genome shotgun (WGS) entry which is preliminary data.</text>
</comment>
<feature type="transmembrane region" description="Helical" evidence="1">
    <location>
        <begin position="319"/>
        <end position="340"/>
    </location>
</feature>
<accession>A0ABD3E818</accession>
<evidence type="ECO:0000313" key="2">
    <source>
        <dbReference type="EMBL" id="KAL3650586.1"/>
    </source>
</evidence>
<keyword evidence="3" id="KW-1185">Reference proteome</keyword>